<reference evidence="2" key="1">
    <citation type="submission" date="2016-11" db="UniProtKB">
        <authorList>
            <consortium name="WormBaseParasite"/>
        </authorList>
    </citation>
    <scope>IDENTIFICATION</scope>
    <source>
        <strain evidence="2">KR3021</strain>
    </source>
</reference>
<sequence length="715" mass="82087">MEAHYSSPLYAPSSPSASSNHSPAPENIWDRYEFVTVDGKVMAKCNICSKVLSRTTTRARAHYQNIHLNEKKVMRVLNTTTNVLASGTHRPIRDPIWAHFDIVQVENGLKAVCKYCHRHVSKTTTRARQHYRLNHGGSSPVHVVPSQEVSINSIVKTAVTIETPVDLTTTLKRVKTEPRPIKATSLQSKFETKLLDLSASTSLNLVSNICFAKLCHLLNPSITIPSSIDVSKTLISRVSSIERQICGEILQHLSKGLKLVIELDRWSVVFEEHISIFVHLKEKVRFLGVMTFDGNKSADLLKLDILAILYKYSIKEEDIFAYFGDGIGSTCGIHNFNCNESEEVGYLFENINNCGLISTEECDELNKFDRISYHNEEYDKITFGQSKRMHCFVKQINYMYGEIFKQQSLSLNLILKNLRSIKESHMMNAAFYELSQENIILPCQAKYSSIILALEYAVKHESSIKETITKFELKELSDTDWKDIKDLIDVLSPLKIILNNLQSSKTSISSVIAELKKLKYHIQISVDAIENTSSNKSMLLYKFQVFFDRIFDEYSLLSNGLEYFIATFLDSDLNHYLEKEETEYIINHLASTLKNEVKADTDRIDLNDSNHQHNISKQEKDAQSIMDQYTRSLKRKKLEVWNSDETTNTIRLTDFYQNSTSLYGDAKKYQENFSYIPSFSRKIERCLEMSEFKLKGTKCSNEILQAKLMFKYNEF</sequence>
<dbReference type="WBParaSite" id="RSKR_0001044700.1">
    <property type="protein sequence ID" value="RSKR_0001044700.1"/>
    <property type="gene ID" value="RSKR_0001044700"/>
</dbReference>
<evidence type="ECO:0000313" key="2">
    <source>
        <dbReference type="WBParaSite" id="RSKR_0001044700.1"/>
    </source>
</evidence>
<organism evidence="1 2">
    <name type="scientific">Rhabditophanes sp. KR3021</name>
    <dbReference type="NCBI Taxonomy" id="114890"/>
    <lineage>
        <taxon>Eukaryota</taxon>
        <taxon>Metazoa</taxon>
        <taxon>Ecdysozoa</taxon>
        <taxon>Nematoda</taxon>
        <taxon>Chromadorea</taxon>
        <taxon>Rhabditida</taxon>
        <taxon>Tylenchina</taxon>
        <taxon>Panagrolaimomorpha</taxon>
        <taxon>Strongyloidoidea</taxon>
        <taxon>Alloionematidae</taxon>
        <taxon>Rhabditophanes</taxon>
    </lineage>
</organism>
<proteinExistence type="predicted"/>
<protein>
    <submittedName>
        <fullName evidence="2">BED-type domain-containing protein</fullName>
    </submittedName>
</protein>
<evidence type="ECO:0000313" key="1">
    <source>
        <dbReference type="Proteomes" id="UP000095286"/>
    </source>
</evidence>
<accession>A0AC35UDX7</accession>
<name>A0AC35UDX7_9BILA</name>
<dbReference type="Proteomes" id="UP000095286">
    <property type="component" value="Unplaced"/>
</dbReference>